<keyword evidence="5 6" id="KW-0378">Hydrolase</keyword>
<comment type="caution">
    <text evidence="9">The sequence shown here is derived from an EMBL/GenBank/DDBJ whole genome shotgun (WGS) entry which is preliminary data.</text>
</comment>
<dbReference type="InterPro" id="IPR001714">
    <property type="entry name" value="Pept_M24_MAP"/>
</dbReference>
<evidence type="ECO:0000256" key="6">
    <source>
        <dbReference type="HAMAP-Rule" id="MF_01974"/>
    </source>
</evidence>
<sequence length="254" mass="27819">MIIENETDLAGMREVSDAVALTLRDMRAYACPGMSTMDLDNYGGGLLKKFGAKSAPYLTYKFPGHTCISINNEVCHGIPSDKRIIQEGDVLNIDVSAELAGFWSDNGGSFIVGQDIHGKAHLIDTSREILKKTIAMIRGGVKINEVGGLIESEAKKNGYKVIKNLGGHGIGRALHERPDAILNYRDRLDQRRFRKNTVVAIETFIATDSSLAIELSDDFTLVGDKGGFSVQHEHTIVVTDGFPIILTEQNGIWE</sequence>
<organism evidence="9 10">
    <name type="scientific">Arcticibacter tournemirensis</name>
    <dbReference type="NCBI Taxonomy" id="699437"/>
    <lineage>
        <taxon>Bacteria</taxon>
        <taxon>Pseudomonadati</taxon>
        <taxon>Bacteroidota</taxon>
        <taxon>Sphingobacteriia</taxon>
        <taxon>Sphingobacteriales</taxon>
        <taxon>Sphingobacteriaceae</taxon>
        <taxon>Arcticibacter</taxon>
    </lineage>
</organism>
<feature type="binding site" evidence="6">
    <location>
        <position position="233"/>
    </location>
    <ligand>
        <name>a divalent metal cation</name>
        <dbReference type="ChEBI" id="CHEBI:60240"/>
        <label>1</label>
    </ligand>
</feature>
<comment type="similarity">
    <text evidence="6">Belongs to the peptidase M24A family. Methionine aminopeptidase type 1 subfamily.</text>
</comment>
<dbReference type="GO" id="GO:0070006">
    <property type="term" value="F:metalloaminopeptidase activity"/>
    <property type="evidence" value="ECO:0007669"/>
    <property type="project" value="UniProtKB-UniRule"/>
</dbReference>
<feature type="binding site" evidence="6">
    <location>
        <position position="202"/>
    </location>
    <ligand>
        <name>a divalent metal cation</name>
        <dbReference type="ChEBI" id="CHEBI:60240"/>
        <label>2</label>
        <note>catalytic</note>
    </ligand>
</feature>
<reference evidence="9 10" key="1">
    <citation type="submission" date="2018-12" db="EMBL/GenBank/DDBJ databases">
        <title>The Draft Genome Sequence of the Soil Bacterium Pedobacter tournemirensis R1.</title>
        <authorList>
            <person name="He J."/>
        </authorList>
    </citation>
    <scope>NUCLEOTIDE SEQUENCE [LARGE SCALE GENOMIC DNA]</scope>
    <source>
        <strain evidence="9 10">R1</strain>
    </source>
</reference>
<name>A0A4Q0MD73_9SPHI</name>
<dbReference type="EMBL" id="RXOC01000003">
    <property type="protein sequence ID" value="RXF71174.1"/>
    <property type="molecule type" value="Genomic_DNA"/>
</dbReference>
<dbReference type="NCBIfam" id="TIGR00500">
    <property type="entry name" value="met_pdase_I"/>
    <property type="match status" value="1"/>
</dbReference>
<comment type="subunit">
    <text evidence="6">Monomer.</text>
</comment>
<evidence type="ECO:0000256" key="1">
    <source>
        <dbReference type="ARBA" id="ARBA00002521"/>
    </source>
</evidence>
<dbReference type="GO" id="GO:0006508">
    <property type="term" value="P:proteolysis"/>
    <property type="evidence" value="ECO:0007669"/>
    <property type="project" value="UniProtKB-KW"/>
</dbReference>
<evidence type="ECO:0000256" key="3">
    <source>
        <dbReference type="ARBA" id="ARBA00022670"/>
    </source>
</evidence>
<comment type="cofactor">
    <cofactor evidence="6">
        <name>Co(2+)</name>
        <dbReference type="ChEBI" id="CHEBI:48828"/>
    </cofactor>
    <cofactor evidence="6">
        <name>Zn(2+)</name>
        <dbReference type="ChEBI" id="CHEBI:29105"/>
    </cofactor>
    <cofactor evidence="6">
        <name>Mn(2+)</name>
        <dbReference type="ChEBI" id="CHEBI:29035"/>
    </cofactor>
    <cofactor evidence="6">
        <name>Fe(2+)</name>
        <dbReference type="ChEBI" id="CHEBI:29033"/>
    </cofactor>
    <text evidence="6">Binds 2 divalent metal cations per subunit. Has a high-affinity and a low affinity metal-binding site. The true nature of the physiological cofactor is under debate. The enzyme is active with cobalt, zinc, manganese or divalent iron ions. Most likely, methionine aminopeptidases function as mononuclear Fe(2+)-metalloproteases under physiological conditions, and the catalytically relevant metal-binding site has been assigned to the histidine-containing high-affinity site.</text>
</comment>
<comment type="function">
    <text evidence="1 6">Removes the N-terminal methionine from nascent proteins. The N-terminal methionine is often cleaved when the second residue in the primary sequence is small and uncharged (Met-Ala-, Cys, Gly, Pro, Ser, Thr, or Val). Requires deformylation of the N(alpha)-formylated initiator methionine before it can be hydrolyzed.</text>
</comment>
<feature type="binding site" evidence="6">
    <location>
        <position position="105"/>
    </location>
    <ligand>
        <name>a divalent metal cation</name>
        <dbReference type="ChEBI" id="CHEBI:60240"/>
        <label>2</label>
        <note>catalytic</note>
    </ligand>
</feature>
<gene>
    <name evidence="6 9" type="primary">map</name>
    <name evidence="9" type="ORF">EKH83_05620</name>
</gene>
<feature type="binding site" evidence="6">
    <location>
        <position position="105"/>
    </location>
    <ligand>
        <name>a divalent metal cation</name>
        <dbReference type="ChEBI" id="CHEBI:60240"/>
        <label>1</label>
    </ligand>
</feature>
<keyword evidence="4 6" id="KW-0479">Metal-binding</keyword>
<dbReference type="SUPFAM" id="SSF55920">
    <property type="entry name" value="Creatinase/aminopeptidase"/>
    <property type="match status" value="1"/>
</dbReference>
<dbReference type="PRINTS" id="PR00599">
    <property type="entry name" value="MAPEPTIDASE"/>
</dbReference>
<dbReference type="HAMAP" id="MF_01974">
    <property type="entry name" value="MetAP_1"/>
    <property type="match status" value="1"/>
</dbReference>
<dbReference type="InterPro" id="IPR002467">
    <property type="entry name" value="Pept_M24A_MAP1"/>
</dbReference>
<proteinExistence type="inferred from homology"/>
<accession>A0A4Q0MD73</accession>
<feature type="domain" description="Peptidase M24" evidence="8">
    <location>
        <begin position="11"/>
        <end position="240"/>
    </location>
</feature>
<dbReference type="EC" id="3.4.11.18" evidence="6 7"/>
<evidence type="ECO:0000256" key="4">
    <source>
        <dbReference type="ARBA" id="ARBA00022723"/>
    </source>
</evidence>
<dbReference type="Gene3D" id="3.90.230.10">
    <property type="entry name" value="Creatinase/methionine aminopeptidase superfamily"/>
    <property type="match status" value="1"/>
</dbReference>
<keyword evidence="3 6" id="KW-0645">Protease</keyword>
<dbReference type="PANTHER" id="PTHR43330">
    <property type="entry name" value="METHIONINE AMINOPEPTIDASE"/>
    <property type="match status" value="1"/>
</dbReference>
<dbReference type="PANTHER" id="PTHR43330:SF13">
    <property type="entry name" value="METHIONINE AMINOPEPTIDASE 2"/>
    <property type="match status" value="1"/>
</dbReference>
<dbReference type="GO" id="GO:0046872">
    <property type="term" value="F:metal ion binding"/>
    <property type="evidence" value="ECO:0007669"/>
    <property type="project" value="UniProtKB-UniRule"/>
</dbReference>
<feature type="binding site" evidence="6">
    <location>
        <position position="175"/>
    </location>
    <ligand>
        <name>substrate</name>
    </ligand>
</feature>
<dbReference type="GO" id="GO:0004239">
    <property type="term" value="F:initiator methionyl aminopeptidase activity"/>
    <property type="evidence" value="ECO:0007669"/>
    <property type="project" value="UniProtKB-UniRule"/>
</dbReference>
<feature type="binding site" evidence="6">
    <location>
        <position position="233"/>
    </location>
    <ligand>
        <name>a divalent metal cation</name>
        <dbReference type="ChEBI" id="CHEBI:60240"/>
        <label>2</label>
        <note>catalytic</note>
    </ligand>
</feature>
<feature type="binding site" evidence="6">
    <location>
        <position position="168"/>
    </location>
    <ligand>
        <name>a divalent metal cation</name>
        <dbReference type="ChEBI" id="CHEBI:60240"/>
        <label>2</label>
        <note>catalytic</note>
    </ligand>
</feature>
<evidence type="ECO:0000256" key="5">
    <source>
        <dbReference type="ARBA" id="ARBA00022801"/>
    </source>
</evidence>
<evidence type="ECO:0000313" key="9">
    <source>
        <dbReference type="EMBL" id="RXF71174.1"/>
    </source>
</evidence>
<dbReference type="InterPro" id="IPR000994">
    <property type="entry name" value="Pept_M24"/>
</dbReference>
<feature type="binding site" evidence="6">
    <location>
        <position position="94"/>
    </location>
    <ligand>
        <name>a divalent metal cation</name>
        <dbReference type="ChEBI" id="CHEBI:60240"/>
        <label>1</label>
    </ligand>
</feature>
<evidence type="ECO:0000259" key="8">
    <source>
        <dbReference type="Pfam" id="PF00557"/>
    </source>
</evidence>
<evidence type="ECO:0000256" key="7">
    <source>
        <dbReference type="RuleBase" id="RU003653"/>
    </source>
</evidence>
<evidence type="ECO:0000256" key="2">
    <source>
        <dbReference type="ARBA" id="ARBA00022438"/>
    </source>
</evidence>
<keyword evidence="2 6" id="KW-0031">Aminopeptidase</keyword>
<comment type="catalytic activity">
    <reaction evidence="6 7">
        <text>Release of N-terminal amino acids, preferentially methionine, from peptides and arylamides.</text>
        <dbReference type="EC" id="3.4.11.18"/>
    </reaction>
</comment>
<dbReference type="AlphaFoldDB" id="A0A4Q0MD73"/>
<dbReference type="Proteomes" id="UP000290848">
    <property type="component" value="Unassembled WGS sequence"/>
</dbReference>
<feature type="binding site" evidence="6">
    <location>
        <position position="76"/>
    </location>
    <ligand>
        <name>substrate</name>
    </ligand>
</feature>
<protein>
    <recommendedName>
        <fullName evidence="6 7">Methionine aminopeptidase</fullName>
        <shortName evidence="6">MAP</shortName>
        <shortName evidence="6">MetAP</shortName>
        <ecNumber evidence="6 7">3.4.11.18</ecNumber>
    </recommendedName>
    <alternativeName>
        <fullName evidence="6">Peptidase M</fullName>
    </alternativeName>
</protein>
<dbReference type="RefSeq" id="WP_128768419.1">
    <property type="nucleotide sequence ID" value="NZ_RXOC01000003.1"/>
</dbReference>
<dbReference type="Pfam" id="PF00557">
    <property type="entry name" value="Peptidase_M24"/>
    <property type="match status" value="1"/>
</dbReference>
<dbReference type="InterPro" id="IPR036005">
    <property type="entry name" value="Creatinase/aminopeptidase-like"/>
</dbReference>
<evidence type="ECO:0000313" key="10">
    <source>
        <dbReference type="Proteomes" id="UP000290848"/>
    </source>
</evidence>